<evidence type="ECO:0000256" key="3">
    <source>
        <dbReference type="PROSITE-ProRule" id="PRU00176"/>
    </source>
</evidence>
<evidence type="ECO:0000313" key="7">
    <source>
        <dbReference type="Proteomes" id="UP000054454"/>
    </source>
</evidence>
<proteinExistence type="predicted"/>
<dbReference type="GeneID" id="28935830"/>
<keyword evidence="7" id="KW-1185">Reference proteome</keyword>
<comment type="caution">
    <text evidence="6">The sequence shown here is derived from an EMBL/GenBank/DDBJ whole genome shotgun (WGS) entry which is preliminary data.</text>
</comment>
<dbReference type="SUPFAM" id="SSF54928">
    <property type="entry name" value="RNA-binding domain, RBD"/>
    <property type="match status" value="1"/>
</dbReference>
<feature type="compositionally biased region" description="Polar residues" evidence="4">
    <location>
        <begin position="89"/>
        <end position="111"/>
    </location>
</feature>
<dbReference type="PANTHER" id="PTHR45735">
    <property type="entry name" value="CLEAVAGE STIMULATION FACTOR SUBUNIT 2"/>
    <property type="match status" value="1"/>
</dbReference>
<accession>A0A0W4ZN85</accession>
<evidence type="ECO:0000256" key="1">
    <source>
        <dbReference type="ARBA" id="ARBA00004123"/>
    </source>
</evidence>
<name>A0A0W4ZN85_PNEC8</name>
<evidence type="ECO:0000256" key="4">
    <source>
        <dbReference type="SAM" id="MobiDB-lite"/>
    </source>
</evidence>
<dbReference type="Pfam" id="PF00076">
    <property type="entry name" value="RRM_1"/>
    <property type="match status" value="1"/>
</dbReference>
<dbReference type="Gene3D" id="1.10.20.70">
    <property type="entry name" value="Transcription termination and cleavage factor, C-terminal domain"/>
    <property type="match status" value="1"/>
</dbReference>
<organism evidence="6 7">
    <name type="scientific">Pneumocystis carinii (strain B80)</name>
    <name type="common">Rat pneumocystis pneumonia agent</name>
    <name type="synonym">Pneumocystis carinii f. sp. carinii</name>
    <dbReference type="NCBI Taxonomy" id="1408658"/>
    <lineage>
        <taxon>Eukaryota</taxon>
        <taxon>Fungi</taxon>
        <taxon>Dikarya</taxon>
        <taxon>Ascomycota</taxon>
        <taxon>Taphrinomycotina</taxon>
        <taxon>Pneumocystomycetes</taxon>
        <taxon>Pneumocystaceae</taxon>
        <taxon>Pneumocystis</taxon>
    </lineage>
</organism>
<dbReference type="InterPro" id="IPR025742">
    <property type="entry name" value="CSTF2_hinge"/>
</dbReference>
<dbReference type="InterPro" id="IPR000504">
    <property type="entry name" value="RRM_dom"/>
</dbReference>
<dbReference type="GO" id="GO:0003729">
    <property type="term" value="F:mRNA binding"/>
    <property type="evidence" value="ECO:0007669"/>
    <property type="project" value="TreeGrafter"/>
</dbReference>
<dbReference type="OrthoDB" id="272703at2759"/>
<dbReference type="CDD" id="cd12398">
    <property type="entry name" value="RRM_CSTF2_RNA15_like"/>
    <property type="match status" value="1"/>
</dbReference>
<dbReference type="Pfam" id="PF14304">
    <property type="entry name" value="CSTF_C"/>
    <property type="match status" value="1"/>
</dbReference>
<evidence type="ECO:0000259" key="5">
    <source>
        <dbReference type="PROSITE" id="PS50102"/>
    </source>
</evidence>
<evidence type="ECO:0000256" key="2">
    <source>
        <dbReference type="ARBA" id="ARBA00023242"/>
    </source>
</evidence>
<dbReference type="Gene3D" id="3.30.70.330">
    <property type="match status" value="1"/>
</dbReference>
<dbReference type="InterPro" id="IPR038192">
    <property type="entry name" value="CSTF_C_sf"/>
</dbReference>
<dbReference type="SMART" id="SM00360">
    <property type="entry name" value="RRM"/>
    <property type="match status" value="1"/>
</dbReference>
<keyword evidence="3" id="KW-0694">RNA-binding</keyword>
<keyword evidence="2" id="KW-0539">Nucleus</keyword>
<dbReference type="EMBL" id="LFVZ01000004">
    <property type="protein sequence ID" value="KTW29831.1"/>
    <property type="molecule type" value="Genomic_DNA"/>
</dbReference>
<dbReference type="GO" id="GO:0005847">
    <property type="term" value="C:mRNA cleavage and polyadenylation specificity factor complex"/>
    <property type="evidence" value="ECO:0007669"/>
    <property type="project" value="TreeGrafter"/>
</dbReference>
<dbReference type="Gene3D" id="1.25.40.630">
    <property type="match status" value="1"/>
</dbReference>
<feature type="domain" description="RRM" evidence="5">
    <location>
        <begin position="8"/>
        <end position="86"/>
    </location>
</feature>
<comment type="subcellular location">
    <subcellularLocation>
        <location evidence="1">Nucleus</location>
    </subcellularLocation>
</comment>
<dbReference type="Proteomes" id="UP000054454">
    <property type="component" value="Unassembled WGS sequence"/>
</dbReference>
<dbReference type="InterPro" id="IPR012677">
    <property type="entry name" value="Nucleotide-bd_a/b_plait_sf"/>
</dbReference>
<sequence length="263" mass="29110">MSTKAPSKVVFVGNIPYDISEEQLKDIFRQIGPIHRFRLVFDKETNKPKGYGFCEYPDIATASAAVRNLNNHDINGRQLRVDFAESDPAQDNNRRQQQVTQHEEVSPQTKSDILPMLPQGTVPPPGVSAVDAISRTLSTLPPLQLLDILSQLKALVHINPEQAHALLLQSPQLSYAVFQAMLMMNLVEASVLHKVIASTGHPQVSQPSNTVSYTPPQQNSQDAQRAAIYAQVMSLTDAQINTLPYDTRNQILLLKQQIAMGVV</sequence>
<dbReference type="GO" id="GO:0031124">
    <property type="term" value="P:mRNA 3'-end processing"/>
    <property type="evidence" value="ECO:0007669"/>
    <property type="project" value="InterPro"/>
</dbReference>
<feature type="region of interest" description="Disordered" evidence="4">
    <location>
        <begin position="87"/>
        <end position="121"/>
    </location>
</feature>
<gene>
    <name evidence="6" type="ORF">T552_01035</name>
</gene>
<dbReference type="Pfam" id="PF14327">
    <property type="entry name" value="CSTF2_hinge"/>
    <property type="match status" value="1"/>
</dbReference>
<dbReference type="VEuPathDB" id="FungiDB:T552_01035"/>
<dbReference type="RefSeq" id="XP_018226818.1">
    <property type="nucleotide sequence ID" value="XM_018369628.1"/>
</dbReference>
<protein>
    <recommendedName>
        <fullName evidence="5">RRM domain-containing protein</fullName>
    </recommendedName>
</protein>
<evidence type="ECO:0000313" key="6">
    <source>
        <dbReference type="EMBL" id="KTW29831.1"/>
    </source>
</evidence>
<dbReference type="AlphaFoldDB" id="A0A0W4ZN85"/>
<dbReference type="PANTHER" id="PTHR45735:SF2">
    <property type="entry name" value="CLEAVAGE STIMULATION FACTOR SUBUNIT 2"/>
    <property type="match status" value="1"/>
</dbReference>
<dbReference type="PROSITE" id="PS50102">
    <property type="entry name" value="RRM"/>
    <property type="match status" value="1"/>
</dbReference>
<dbReference type="InterPro" id="IPR035979">
    <property type="entry name" value="RBD_domain_sf"/>
</dbReference>
<dbReference type="InterPro" id="IPR026896">
    <property type="entry name" value="CSTF_C"/>
</dbReference>
<reference evidence="7" key="1">
    <citation type="journal article" date="2016" name="Nat. Commun.">
        <title>Genome analysis of three Pneumocystis species reveals adaptation mechanisms to life exclusively in mammalian hosts.</title>
        <authorList>
            <person name="Ma L."/>
            <person name="Chen Z."/>
            <person name="Huang D.W."/>
            <person name="Kutty G."/>
            <person name="Ishihara M."/>
            <person name="Wang H."/>
            <person name="Abouelleil A."/>
            <person name="Bishop L."/>
            <person name="Davey E."/>
            <person name="Deng R."/>
            <person name="Deng X."/>
            <person name="Fan L."/>
            <person name="Fantoni G."/>
            <person name="Fitzgerald M."/>
            <person name="Gogineni E."/>
            <person name="Goldberg J.M."/>
            <person name="Handley G."/>
            <person name="Hu X."/>
            <person name="Huber C."/>
            <person name="Jiao X."/>
            <person name="Jones K."/>
            <person name="Levin J.Z."/>
            <person name="Liu Y."/>
            <person name="Macdonald P."/>
            <person name="Melnikov A."/>
            <person name="Raley C."/>
            <person name="Sassi M."/>
            <person name="Sherman B.T."/>
            <person name="Song X."/>
            <person name="Sykes S."/>
            <person name="Tran B."/>
            <person name="Walsh L."/>
            <person name="Xia Y."/>
            <person name="Yang J."/>
            <person name="Young S."/>
            <person name="Zeng Q."/>
            <person name="Zheng X."/>
            <person name="Stephens R."/>
            <person name="Nusbaum C."/>
            <person name="Birren B.W."/>
            <person name="Azadi P."/>
            <person name="Lempicki R.A."/>
            <person name="Cuomo C.A."/>
            <person name="Kovacs J.A."/>
        </authorList>
    </citation>
    <scope>NUCLEOTIDE SEQUENCE [LARGE SCALE GENOMIC DNA]</scope>
    <source>
        <strain evidence="7">B80</strain>
    </source>
</reference>